<reference evidence="1" key="1">
    <citation type="submission" date="2024-05" db="EMBL/GenBank/DDBJ databases">
        <authorList>
            <person name="Yang L."/>
            <person name="Pan L."/>
        </authorList>
    </citation>
    <scope>NUCLEOTIDE SEQUENCE</scope>
    <source>
        <strain evidence="1">FCG-7</strain>
    </source>
</reference>
<accession>A0AAU7F7E3</accession>
<evidence type="ECO:0000313" key="1">
    <source>
        <dbReference type="EMBL" id="XBL99590.1"/>
    </source>
</evidence>
<proteinExistence type="predicted"/>
<protein>
    <submittedName>
        <fullName evidence="1">Uncharacterized protein</fullName>
    </submittedName>
</protein>
<dbReference type="AlphaFoldDB" id="A0AAU7F7E3"/>
<dbReference type="EMBL" id="CP157355">
    <property type="protein sequence ID" value="XBL99590.1"/>
    <property type="molecule type" value="Genomic_DNA"/>
</dbReference>
<dbReference type="RefSeq" id="WP_348944006.1">
    <property type="nucleotide sequence ID" value="NZ_CP157355.1"/>
</dbReference>
<dbReference type="KEGG" id="cmav:ABHF33_10960"/>
<sequence length="237" mass="26705">MSRGEGPKAARWRLEVARTFQYFEALCTAEGIPKQLVEREAIARIVMRKDYDLLPKPLAVAIARNSQLRSAFQSYIEIVRADKNEWPYRVSQKAWAHAARHAAIRHMKEARGLSKVIAEVESAAGEMMSLTDGALLDVMEKLQVATAEIEQLRLALADEIGRRSSQRNAGAELARLRHKETDEMLIQAAEYWRDNMDQELSAPKAANILIGIVPLSHDRLKRLVLGLKKGVWPAQNT</sequence>
<organism evidence="1">
    <name type="scientific">Chitinibacter mangrovi</name>
    <dbReference type="NCBI Taxonomy" id="3153927"/>
    <lineage>
        <taxon>Bacteria</taxon>
        <taxon>Pseudomonadati</taxon>
        <taxon>Pseudomonadota</taxon>
        <taxon>Betaproteobacteria</taxon>
        <taxon>Neisseriales</taxon>
        <taxon>Chitinibacteraceae</taxon>
        <taxon>Chitinibacter</taxon>
    </lineage>
</organism>
<name>A0AAU7F7E3_9NEIS</name>
<gene>
    <name evidence="1" type="ORF">ABHF33_10960</name>
</gene>